<evidence type="ECO:0000313" key="3">
    <source>
        <dbReference type="Proteomes" id="UP000524404"/>
    </source>
</evidence>
<feature type="transmembrane region" description="Helical" evidence="1">
    <location>
        <begin position="289"/>
        <end position="306"/>
    </location>
</feature>
<sequence>MSEYLQKNSIWVLPISIVLSAIGYVWILYYLPRTHFNIFISIIALLFGLYFLIVKSLSKYFNIKYLLGIAVVLRLLLLFVTPNLSDDFYRFIWDGRLIVAGKNPYLYLPNEFPENPLFSYLNSPNYYTVYPPFNQFIFGLASWFFPENLLGNIVLLRVIIVLADVGVMFLLYQLKKDSVLLYAFNPLIIIELTGNLHFEGVMIFWFLSAIYFFVHGKIQVSGRDKIWGVICFTLSVATKLIPLIFLPLIIKKIGFKNGICLSFLSAFLFVLLWLPFFDGAIISNFFSSIDLYFQSFQFNACVYYIIREIGFLILGFDVVWWVGGILGLSALSIILNLSWGKFWWRKDNINTLLKNEGEEMTGKMLETFYVTALLIVTTYYFFATTVHPWYIVSVFTLSLLTPYRFGIVWSGMVMISYFAYRQVPVNESLYLIVIEYSVVIGTILYELKISRLAIYPHQK</sequence>
<dbReference type="RefSeq" id="WP_184136329.1">
    <property type="nucleotide sequence ID" value="NZ_JACHKT010000032.1"/>
</dbReference>
<feature type="transmembrane region" description="Helical" evidence="1">
    <location>
        <begin position="65"/>
        <end position="84"/>
    </location>
</feature>
<feature type="transmembrane region" description="Helical" evidence="1">
    <location>
        <begin position="12"/>
        <end position="30"/>
    </location>
</feature>
<keyword evidence="3" id="KW-1185">Reference proteome</keyword>
<gene>
    <name evidence="2" type="ORF">HNP25_003619</name>
</gene>
<protein>
    <recommendedName>
        <fullName evidence="4">Mannosyltransferase related to Gpi18</fullName>
    </recommendedName>
</protein>
<evidence type="ECO:0008006" key="4">
    <source>
        <dbReference type="Google" id="ProtNLM"/>
    </source>
</evidence>
<feature type="transmembrane region" description="Helical" evidence="1">
    <location>
        <begin position="389"/>
        <end position="417"/>
    </location>
</feature>
<comment type="caution">
    <text evidence="2">The sequence shown here is derived from an EMBL/GenBank/DDBJ whole genome shotgun (WGS) entry which is preliminary data.</text>
</comment>
<keyword evidence="1" id="KW-0472">Membrane</keyword>
<name>A0A841EU94_9BACT</name>
<organism evidence="2 3">
    <name type="scientific">Arcicella rosea</name>
    <dbReference type="NCBI Taxonomy" id="502909"/>
    <lineage>
        <taxon>Bacteria</taxon>
        <taxon>Pseudomonadati</taxon>
        <taxon>Bacteroidota</taxon>
        <taxon>Cytophagia</taxon>
        <taxon>Cytophagales</taxon>
        <taxon>Flectobacillaceae</taxon>
        <taxon>Arcicella</taxon>
    </lineage>
</organism>
<feature type="transmembrane region" description="Helical" evidence="1">
    <location>
        <begin position="226"/>
        <end position="249"/>
    </location>
</feature>
<feature type="transmembrane region" description="Helical" evidence="1">
    <location>
        <begin position="318"/>
        <end position="344"/>
    </location>
</feature>
<keyword evidence="1" id="KW-1133">Transmembrane helix</keyword>
<feature type="transmembrane region" description="Helical" evidence="1">
    <location>
        <begin position="429"/>
        <end position="447"/>
    </location>
</feature>
<proteinExistence type="predicted"/>
<feature type="transmembrane region" description="Helical" evidence="1">
    <location>
        <begin position="194"/>
        <end position="214"/>
    </location>
</feature>
<evidence type="ECO:0000313" key="2">
    <source>
        <dbReference type="EMBL" id="MBB6004949.1"/>
    </source>
</evidence>
<dbReference type="EMBL" id="JACHKT010000032">
    <property type="protein sequence ID" value="MBB6004949.1"/>
    <property type="molecule type" value="Genomic_DNA"/>
</dbReference>
<dbReference type="Pfam" id="PF26314">
    <property type="entry name" value="MptA_B_family"/>
    <property type="match status" value="1"/>
</dbReference>
<feature type="transmembrane region" description="Helical" evidence="1">
    <location>
        <begin position="126"/>
        <end position="145"/>
    </location>
</feature>
<evidence type="ECO:0000256" key="1">
    <source>
        <dbReference type="SAM" id="Phobius"/>
    </source>
</evidence>
<accession>A0A841EU94</accession>
<dbReference type="AlphaFoldDB" id="A0A841EU94"/>
<keyword evidence="1" id="KW-0812">Transmembrane</keyword>
<reference evidence="2 3" key="1">
    <citation type="submission" date="2020-08" db="EMBL/GenBank/DDBJ databases">
        <title>Functional genomics of gut bacteria from endangered species of beetles.</title>
        <authorList>
            <person name="Carlos-Shanley C."/>
        </authorList>
    </citation>
    <scope>NUCLEOTIDE SEQUENCE [LARGE SCALE GENOMIC DNA]</scope>
    <source>
        <strain evidence="2 3">S00070</strain>
    </source>
</reference>
<feature type="transmembrane region" description="Helical" evidence="1">
    <location>
        <begin position="255"/>
        <end position="277"/>
    </location>
</feature>
<feature type="transmembrane region" description="Helical" evidence="1">
    <location>
        <begin position="365"/>
        <end position="383"/>
    </location>
</feature>
<feature type="transmembrane region" description="Helical" evidence="1">
    <location>
        <begin position="36"/>
        <end position="53"/>
    </location>
</feature>
<feature type="transmembrane region" description="Helical" evidence="1">
    <location>
        <begin position="154"/>
        <end position="174"/>
    </location>
</feature>
<dbReference type="Proteomes" id="UP000524404">
    <property type="component" value="Unassembled WGS sequence"/>
</dbReference>